<organism evidence="1 2">
    <name type="scientific">Nitrosomonas marina</name>
    <dbReference type="NCBI Taxonomy" id="917"/>
    <lineage>
        <taxon>Bacteria</taxon>
        <taxon>Pseudomonadati</taxon>
        <taxon>Pseudomonadota</taxon>
        <taxon>Betaproteobacteria</taxon>
        <taxon>Nitrosomonadales</taxon>
        <taxon>Nitrosomonadaceae</taxon>
        <taxon>Nitrosomonas</taxon>
    </lineage>
</organism>
<proteinExistence type="predicted"/>
<dbReference type="RefSeq" id="WP_090659863.1">
    <property type="nucleotide sequence ID" value="NZ_FOIA01000025.1"/>
</dbReference>
<dbReference type="AlphaFoldDB" id="A0A1I0E574"/>
<dbReference type="OrthoDB" id="9849413at2"/>
<name>A0A1I0E574_9PROT</name>
<keyword evidence="2" id="KW-1185">Reference proteome</keyword>
<evidence type="ECO:0000313" key="1">
    <source>
        <dbReference type="EMBL" id="SET40293.1"/>
    </source>
</evidence>
<evidence type="ECO:0000313" key="2">
    <source>
        <dbReference type="Proteomes" id="UP000199345"/>
    </source>
</evidence>
<gene>
    <name evidence="1" type="ORF">SAMN05216326_12515</name>
</gene>
<dbReference type="EMBL" id="FOIA01000025">
    <property type="protein sequence ID" value="SET40293.1"/>
    <property type="molecule type" value="Genomic_DNA"/>
</dbReference>
<sequence length="110" mass="12473">MSRENIVHDVRFPCWGHDIGRWSDDDWTKVVGFLTPLPIPRDFFIAKGGGIFEFTEVKPAGRPRDLFYATIKSTDIVVNEDENPTYADIKGHIKSITQDQHPEENTEAAG</sequence>
<protein>
    <submittedName>
        <fullName evidence="1">Uncharacterized protein</fullName>
    </submittedName>
</protein>
<dbReference type="Proteomes" id="UP000199345">
    <property type="component" value="Unassembled WGS sequence"/>
</dbReference>
<accession>A0A1I0E574</accession>
<reference evidence="2" key="1">
    <citation type="submission" date="2016-10" db="EMBL/GenBank/DDBJ databases">
        <authorList>
            <person name="Varghese N."/>
            <person name="Submissions S."/>
        </authorList>
    </citation>
    <scope>NUCLEOTIDE SEQUENCE [LARGE SCALE GENOMIC DNA]</scope>
    <source>
        <strain evidence="2">Nm71</strain>
    </source>
</reference>